<protein>
    <submittedName>
        <fullName evidence="1">Uncharacterized protein</fullName>
    </submittedName>
</protein>
<dbReference type="EMBL" id="CM042050">
    <property type="protein sequence ID" value="KAI3736369.1"/>
    <property type="molecule type" value="Genomic_DNA"/>
</dbReference>
<dbReference type="Proteomes" id="UP001055879">
    <property type="component" value="Linkage Group LG04"/>
</dbReference>
<name>A0ACB9CPZ6_ARCLA</name>
<evidence type="ECO:0000313" key="2">
    <source>
        <dbReference type="Proteomes" id="UP001055879"/>
    </source>
</evidence>
<keyword evidence="2" id="KW-1185">Reference proteome</keyword>
<comment type="caution">
    <text evidence="1">The sequence shown here is derived from an EMBL/GenBank/DDBJ whole genome shotgun (WGS) entry which is preliminary data.</text>
</comment>
<evidence type="ECO:0000313" key="1">
    <source>
        <dbReference type="EMBL" id="KAI3736369.1"/>
    </source>
</evidence>
<gene>
    <name evidence="1" type="ORF">L6452_15908</name>
</gene>
<sequence>MKRGRNKNQTVEGEGAAQAIPSTGQVNGRKRGRPKQAEENPTLGIDNTEPTENLNSSVSALEEMLRSTVPIIVEEIMRKIQDERRVSEENLESSRKLIREDEVREWKYRKKCIRTSIRTSLEQKFNARVCFWFTKLKEYEMKCGRKKNPTVVKEGATEAIPSTGQVDGRRRGRSKQAEENSTMGVDLNPQPTDISSSLLLSTDEEEKRRMFGKRDSRRLGTVDRIFGYHFYSK</sequence>
<reference evidence="1 2" key="2">
    <citation type="journal article" date="2022" name="Mol. Ecol. Resour.">
        <title>The genomes of chicory, endive, great burdock and yacon provide insights into Asteraceae paleo-polyploidization history and plant inulin production.</title>
        <authorList>
            <person name="Fan W."/>
            <person name="Wang S."/>
            <person name="Wang H."/>
            <person name="Wang A."/>
            <person name="Jiang F."/>
            <person name="Liu H."/>
            <person name="Zhao H."/>
            <person name="Xu D."/>
            <person name="Zhang Y."/>
        </authorList>
    </citation>
    <scope>NUCLEOTIDE SEQUENCE [LARGE SCALE GENOMIC DNA]</scope>
    <source>
        <strain evidence="2">cv. Niubang</strain>
    </source>
</reference>
<reference evidence="2" key="1">
    <citation type="journal article" date="2022" name="Mol. Ecol. Resour.">
        <title>The genomes of chicory, endive, great burdock and yacon provide insights into Asteraceae palaeo-polyploidization history and plant inulin production.</title>
        <authorList>
            <person name="Fan W."/>
            <person name="Wang S."/>
            <person name="Wang H."/>
            <person name="Wang A."/>
            <person name="Jiang F."/>
            <person name="Liu H."/>
            <person name="Zhao H."/>
            <person name="Xu D."/>
            <person name="Zhang Y."/>
        </authorList>
    </citation>
    <scope>NUCLEOTIDE SEQUENCE [LARGE SCALE GENOMIC DNA]</scope>
    <source>
        <strain evidence="2">cv. Niubang</strain>
    </source>
</reference>
<proteinExistence type="predicted"/>
<accession>A0ACB9CPZ6</accession>
<organism evidence="1 2">
    <name type="scientific">Arctium lappa</name>
    <name type="common">Greater burdock</name>
    <name type="synonym">Lappa major</name>
    <dbReference type="NCBI Taxonomy" id="4217"/>
    <lineage>
        <taxon>Eukaryota</taxon>
        <taxon>Viridiplantae</taxon>
        <taxon>Streptophyta</taxon>
        <taxon>Embryophyta</taxon>
        <taxon>Tracheophyta</taxon>
        <taxon>Spermatophyta</taxon>
        <taxon>Magnoliopsida</taxon>
        <taxon>eudicotyledons</taxon>
        <taxon>Gunneridae</taxon>
        <taxon>Pentapetalae</taxon>
        <taxon>asterids</taxon>
        <taxon>campanulids</taxon>
        <taxon>Asterales</taxon>
        <taxon>Asteraceae</taxon>
        <taxon>Carduoideae</taxon>
        <taxon>Cardueae</taxon>
        <taxon>Arctiinae</taxon>
        <taxon>Arctium</taxon>
    </lineage>
</organism>